<dbReference type="GO" id="GO:0005737">
    <property type="term" value="C:cytoplasm"/>
    <property type="evidence" value="ECO:0007669"/>
    <property type="project" value="TreeGrafter"/>
</dbReference>
<dbReference type="InterPro" id="IPR000719">
    <property type="entry name" value="Prot_kinase_dom"/>
</dbReference>
<keyword evidence="7" id="KW-0808">Transferase</keyword>
<evidence type="ECO:0000256" key="5">
    <source>
        <dbReference type="SAM" id="MobiDB-lite"/>
    </source>
</evidence>
<evidence type="ECO:0000256" key="4">
    <source>
        <dbReference type="RuleBase" id="RU000304"/>
    </source>
</evidence>
<reference evidence="7" key="1">
    <citation type="submission" date="2020-05" db="EMBL/GenBank/DDBJ databases">
        <title>Mycena genomes resolve the evolution of fungal bioluminescence.</title>
        <authorList>
            <person name="Tsai I.J."/>
        </authorList>
    </citation>
    <scope>NUCLEOTIDE SEQUENCE</scope>
    <source>
        <strain evidence="7">160909Yilan</strain>
    </source>
</reference>
<evidence type="ECO:0000259" key="6">
    <source>
        <dbReference type="PROSITE" id="PS50011"/>
    </source>
</evidence>
<dbReference type="EMBL" id="JACAZH010000002">
    <property type="protein sequence ID" value="KAF7375672.1"/>
    <property type="molecule type" value="Genomic_DNA"/>
</dbReference>
<keyword evidence="8" id="KW-1185">Reference proteome</keyword>
<proteinExistence type="inferred from homology"/>
<evidence type="ECO:0000313" key="8">
    <source>
        <dbReference type="Proteomes" id="UP000623467"/>
    </source>
</evidence>
<dbReference type="PROSITE" id="PS00107">
    <property type="entry name" value="PROTEIN_KINASE_ATP"/>
    <property type="match status" value="1"/>
</dbReference>
<protein>
    <submittedName>
        <fullName evidence="7">Protein serine threonine kinase</fullName>
    </submittedName>
</protein>
<dbReference type="GO" id="GO:0004674">
    <property type="term" value="F:protein serine/threonine kinase activity"/>
    <property type="evidence" value="ECO:0007669"/>
    <property type="project" value="UniProtKB-KW"/>
</dbReference>
<evidence type="ECO:0000256" key="3">
    <source>
        <dbReference type="PROSITE-ProRule" id="PRU10141"/>
    </source>
</evidence>
<feature type="compositionally biased region" description="Low complexity" evidence="5">
    <location>
        <begin position="393"/>
        <end position="406"/>
    </location>
</feature>
<gene>
    <name evidence="7" type="ORF">MSAN_00456300</name>
</gene>
<evidence type="ECO:0000313" key="7">
    <source>
        <dbReference type="EMBL" id="KAF7375672.1"/>
    </source>
</evidence>
<dbReference type="InterPro" id="IPR008271">
    <property type="entry name" value="Ser/Thr_kinase_AS"/>
</dbReference>
<keyword evidence="1 3" id="KW-0547">Nucleotide-binding</keyword>
<dbReference type="Gene3D" id="1.10.510.10">
    <property type="entry name" value="Transferase(Phosphotransferase) domain 1"/>
    <property type="match status" value="1"/>
</dbReference>
<sequence>MPQSGTLPNLTGHIVDDGRLELGKIIGAGAYGQLYKARNLIPTSTSFYAVKCLRRPALASADAKFQDRERALHRRVSRHPNIVTFHRHFVDPEHVFLVMDLCVGGDMYGAILDGVYHRQTALIKRTFADLVDGVRFCHSHNVYHRDLKPENILVDYDGRTPLIADFGLCTEAKTSRDMDCGSGSYMCPGMSHFVNLLAATHSREESFSSASSSYDPQHSDTWAVCIVLINMVTAMNPWRTAEAGDMRWNSFMADPDYLREILPIPHSLNELLTRCFRIDPARRPTLTQLRHEVLNMRELFMSESDLKKASPGVRRAAGRAVPEPAAYELDDCSEAASNSGSGYSSLDANIGRPINFSAAPAGLVPPEPVASGSHLTVPASQTVPSASKVPFASHPDSSSEPESEGPLTPQDHLVQLPFVSDQDPNAVKATQGKFRRFMRRLRVWRRIW</sequence>
<name>A0A8H7DJK1_9AGAR</name>
<dbReference type="AlphaFoldDB" id="A0A8H7DJK1"/>
<dbReference type="InterPro" id="IPR017441">
    <property type="entry name" value="Protein_kinase_ATP_BS"/>
</dbReference>
<dbReference type="PANTHER" id="PTHR24348">
    <property type="entry name" value="SERINE/THREONINE-PROTEIN KINASE UNC-51-RELATED"/>
    <property type="match status" value="1"/>
</dbReference>
<dbReference type="SMART" id="SM00220">
    <property type="entry name" value="S_TKc"/>
    <property type="match status" value="1"/>
</dbReference>
<dbReference type="GO" id="GO:0005524">
    <property type="term" value="F:ATP binding"/>
    <property type="evidence" value="ECO:0007669"/>
    <property type="project" value="UniProtKB-UniRule"/>
</dbReference>
<evidence type="ECO:0000256" key="2">
    <source>
        <dbReference type="ARBA" id="ARBA00022840"/>
    </source>
</evidence>
<dbReference type="SUPFAM" id="SSF56112">
    <property type="entry name" value="Protein kinase-like (PK-like)"/>
    <property type="match status" value="1"/>
</dbReference>
<dbReference type="Proteomes" id="UP000623467">
    <property type="component" value="Unassembled WGS sequence"/>
</dbReference>
<comment type="similarity">
    <text evidence="4">Belongs to the protein kinase superfamily.</text>
</comment>
<dbReference type="Pfam" id="PF00069">
    <property type="entry name" value="Pkinase"/>
    <property type="match status" value="1"/>
</dbReference>
<keyword evidence="7" id="KW-0418">Kinase</keyword>
<dbReference type="InterPro" id="IPR045269">
    <property type="entry name" value="Atg1-like"/>
</dbReference>
<evidence type="ECO:0000256" key="1">
    <source>
        <dbReference type="ARBA" id="ARBA00022741"/>
    </source>
</evidence>
<keyword evidence="2 3" id="KW-0067">ATP-binding</keyword>
<feature type="domain" description="Protein kinase" evidence="6">
    <location>
        <begin position="20"/>
        <end position="294"/>
    </location>
</feature>
<dbReference type="InterPro" id="IPR011009">
    <property type="entry name" value="Kinase-like_dom_sf"/>
</dbReference>
<comment type="caution">
    <text evidence="7">The sequence shown here is derived from an EMBL/GenBank/DDBJ whole genome shotgun (WGS) entry which is preliminary data.</text>
</comment>
<dbReference type="GO" id="GO:0010506">
    <property type="term" value="P:regulation of autophagy"/>
    <property type="evidence" value="ECO:0007669"/>
    <property type="project" value="InterPro"/>
</dbReference>
<organism evidence="7 8">
    <name type="scientific">Mycena sanguinolenta</name>
    <dbReference type="NCBI Taxonomy" id="230812"/>
    <lineage>
        <taxon>Eukaryota</taxon>
        <taxon>Fungi</taxon>
        <taxon>Dikarya</taxon>
        <taxon>Basidiomycota</taxon>
        <taxon>Agaricomycotina</taxon>
        <taxon>Agaricomycetes</taxon>
        <taxon>Agaricomycetidae</taxon>
        <taxon>Agaricales</taxon>
        <taxon>Marasmiineae</taxon>
        <taxon>Mycenaceae</taxon>
        <taxon>Mycena</taxon>
    </lineage>
</organism>
<feature type="binding site" evidence="3">
    <location>
        <position position="51"/>
    </location>
    <ligand>
        <name>ATP</name>
        <dbReference type="ChEBI" id="CHEBI:30616"/>
    </ligand>
</feature>
<dbReference type="PROSITE" id="PS00108">
    <property type="entry name" value="PROTEIN_KINASE_ST"/>
    <property type="match status" value="1"/>
</dbReference>
<keyword evidence="4" id="KW-0723">Serine/threonine-protein kinase</keyword>
<dbReference type="PROSITE" id="PS50011">
    <property type="entry name" value="PROTEIN_KINASE_DOM"/>
    <property type="match status" value="1"/>
</dbReference>
<dbReference type="OrthoDB" id="541276at2759"/>
<feature type="region of interest" description="Disordered" evidence="5">
    <location>
        <begin position="381"/>
        <end position="410"/>
    </location>
</feature>
<accession>A0A8H7DJK1</accession>